<dbReference type="PANTHER" id="PTHR43345">
    <property type="entry name" value="3-ISOPROPYLMALATE DEHYDRATASE SMALL SUBUNIT 2-RELATED-RELATED"/>
    <property type="match status" value="1"/>
</dbReference>
<keyword evidence="10" id="KW-0100">Branched-chain amino acid biosynthesis</keyword>
<dbReference type="Pfam" id="PF00694">
    <property type="entry name" value="Aconitase_C"/>
    <property type="match status" value="1"/>
</dbReference>
<evidence type="ECO:0000259" key="13">
    <source>
        <dbReference type="Pfam" id="PF00694"/>
    </source>
</evidence>
<evidence type="ECO:0000256" key="9">
    <source>
        <dbReference type="ARBA" id="ARBA00023239"/>
    </source>
</evidence>
<evidence type="ECO:0000256" key="10">
    <source>
        <dbReference type="ARBA" id="ARBA00023304"/>
    </source>
</evidence>
<dbReference type="EMBL" id="LR026963">
    <property type="protein sequence ID" value="VBB69026.1"/>
    <property type="molecule type" value="Genomic_DNA"/>
</dbReference>
<dbReference type="GO" id="GO:0003861">
    <property type="term" value="F:3-isopropylmalate dehydratase activity"/>
    <property type="evidence" value="ECO:0007669"/>
    <property type="project" value="UniProtKB-EC"/>
</dbReference>
<name>A0A484H514_9ZZZZ</name>
<evidence type="ECO:0000256" key="3">
    <source>
        <dbReference type="ARBA" id="ARBA00004729"/>
    </source>
</evidence>
<dbReference type="EC" id="4.2.1.33" evidence="6"/>
<dbReference type="InterPro" id="IPR015928">
    <property type="entry name" value="Aconitase/3IPM_dehydase_swvl"/>
</dbReference>
<dbReference type="InterPro" id="IPR000573">
    <property type="entry name" value="AconitaseA/IPMdHydase_ssu_swvl"/>
</dbReference>
<dbReference type="InterPro" id="IPR050075">
    <property type="entry name" value="LeuD"/>
</dbReference>
<gene>
    <name evidence="14" type="ORF">RIEGSTA812A_PEG_499</name>
</gene>
<dbReference type="SUPFAM" id="SSF52016">
    <property type="entry name" value="LeuD/IlvD-like"/>
    <property type="match status" value="1"/>
</dbReference>
<evidence type="ECO:0000256" key="4">
    <source>
        <dbReference type="ARBA" id="ARBA00009845"/>
    </source>
</evidence>
<dbReference type="PANTHER" id="PTHR43345:SF5">
    <property type="entry name" value="3-ISOPROPYLMALATE DEHYDRATASE SMALL SUBUNIT"/>
    <property type="match status" value="1"/>
</dbReference>
<reference evidence="14" key="1">
    <citation type="submission" date="2018-10" db="EMBL/GenBank/DDBJ databases">
        <authorList>
            <person name="Gruber-Vodicka H."/>
            <person name="Jaeckle O."/>
        </authorList>
    </citation>
    <scope>NUCLEOTIDE SEQUENCE</scope>
</reference>
<sequence length="202" mass="22706">MQKFTVLTGVAAPLPLVNVDTDLIIPKQFLKTVKRSGLGRHLFHDMRYDRNGHENPVFILNRPVYRQAVILVTSANFGCGSSREHAPWAILDFGIRCLVAPSYADIFFNNCFKNGILPILLPQEHVTALMEKAECGGVGAVMTVDLERQEIRASDNVILSFAVDSFHKYCLMEGIEDIGLTLTKTDKIAFYEARHSRTQPWL</sequence>
<dbReference type="GO" id="GO:0009098">
    <property type="term" value="P:L-leucine biosynthetic process"/>
    <property type="evidence" value="ECO:0007669"/>
    <property type="project" value="UniProtKB-UniPathway"/>
</dbReference>
<evidence type="ECO:0000256" key="11">
    <source>
        <dbReference type="ARBA" id="ARBA00031631"/>
    </source>
</evidence>
<evidence type="ECO:0000256" key="5">
    <source>
        <dbReference type="ARBA" id="ARBA00011271"/>
    </source>
</evidence>
<dbReference type="UniPathway" id="UPA00048">
    <property type="reaction ID" value="UER00071"/>
</dbReference>
<evidence type="ECO:0000256" key="8">
    <source>
        <dbReference type="ARBA" id="ARBA00022605"/>
    </source>
</evidence>
<organism evidence="14">
    <name type="scientific">invertebrate metagenome</name>
    <dbReference type="NCBI Taxonomy" id="1711999"/>
    <lineage>
        <taxon>unclassified sequences</taxon>
        <taxon>metagenomes</taxon>
        <taxon>organismal metagenomes</taxon>
    </lineage>
</organism>
<protein>
    <recommendedName>
        <fullName evidence="6">3-isopropylmalate dehydratase</fullName>
        <ecNumber evidence="6">4.2.1.33</ecNumber>
    </recommendedName>
    <alternativeName>
        <fullName evidence="11">Alpha-IPM isomerase</fullName>
    </alternativeName>
    <alternativeName>
        <fullName evidence="12">Isopropylmalate isomerase</fullName>
    </alternativeName>
</protein>
<evidence type="ECO:0000256" key="2">
    <source>
        <dbReference type="ARBA" id="ARBA00002695"/>
    </source>
</evidence>
<evidence type="ECO:0000256" key="1">
    <source>
        <dbReference type="ARBA" id="ARBA00000491"/>
    </source>
</evidence>
<proteinExistence type="inferred from homology"/>
<accession>A0A484H514</accession>
<keyword evidence="8" id="KW-0028">Amino-acid biosynthesis</keyword>
<dbReference type="NCBIfam" id="TIGR00171">
    <property type="entry name" value="leuD"/>
    <property type="match status" value="1"/>
</dbReference>
<dbReference type="NCBIfam" id="NF002458">
    <property type="entry name" value="PRK01641.1"/>
    <property type="match status" value="1"/>
</dbReference>
<dbReference type="Gene3D" id="3.20.19.10">
    <property type="entry name" value="Aconitase, domain 4"/>
    <property type="match status" value="1"/>
</dbReference>
<evidence type="ECO:0000313" key="14">
    <source>
        <dbReference type="EMBL" id="VBB69026.1"/>
    </source>
</evidence>
<dbReference type="GO" id="GO:0009316">
    <property type="term" value="C:3-isopropylmalate dehydratase complex"/>
    <property type="evidence" value="ECO:0007669"/>
    <property type="project" value="InterPro"/>
</dbReference>
<dbReference type="InterPro" id="IPR004431">
    <property type="entry name" value="3-IsopropMal_deHydase_ssu"/>
</dbReference>
<evidence type="ECO:0000256" key="7">
    <source>
        <dbReference type="ARBA" id="ARBA00022430"/>
    </source>
</evidence>
<keyword evidence="9 14" id="KW-0456">Lyase</keyword>
<dbReference type="HAMAP" id="MF_01031">
    <property type="entry name" value="LeuD_type1"/>
    <property type="match status" value="1"/>
</dbReference>
<feature type="domain" description="Aconitase A/isopropylmalate dehydratase small subunit swivel" evidence="13">
    <location>
        <begin position="1"/>
        <end position="123"/>
    </location>
</feature>
<evidence type="ECO:0000256" key="12">
    <source>
        <dbReference type="ARBA" id="ARBA00033368"/>
    </source>
</evidence>
<comment type="subunit">
    <text evidence="5">Heterodimer of LeuC and LeuD.</text>
</comment>
<evidence type="ECO:0000256" key="6">
    <source>
        <dbReference type="ARBA" id="ARBA00011998"/>
    </source>
</evidence>
<dbReference type="FunFam" id="3.20.19.10:FF:000003">
    <property type="entry name" value="3-isopropylmalate dehydratase small subunit"/>
    <property type="match status" value="1"/>
</dbReference>
<comment type="function">
    <text evidence="2">Catalyzes the isomerization between 2-isopropylmalate and 3-isopropylmalate, via the formation of 2-isopropylmaleate.</text>
</comment>
<comment type="similarity">
    <text evidence="4">Belongs to the LeuD family. LeuD type 1 subfamily.</text>
</comment>
<dbReference type="AlphaFoldDB" id="A0A484H514"/>
<keyword evidence="7" id="KW-0432">Leucine biosynthesis</keyword>
<comment type="catalytic activity">
    <reaction evidence="1">
        <text>(2R,3S)-3-isopropylmalate = (2S)-2-isopropylmalate</text>
        <dbReference type="Rhea" id="RHEA:32287"/>
        <dbReference type="ChEBI" id="CHEBI:1178"/>
        <dbReference type="ChEBI" id="CHEBI:35121"/>
        <dbReference type="EC" id="4.2.1.33"/>
    </reaction>
</comment>
<comment type="pathway">
    <text evidence="3">Amino-acid biosynthesis; L-leucine biosynthesis; L-leucine from 3-methyl-2-oxobutanoate: step 2/4.</text>
</comment>
<dbReference type="CDD" id="cd01577">
    <property type="entry name" value="IPMI_Swivel"/>
    <property type="match status" value="1"/>
</dbReference>
<dbReference type="InterPro" id="IPR033940">
    <property type="entry name" value="IPMI_Swivel"/>
</dbReference>